<evidence type="ECO:0000313" key="3">
    <source>
        <dbReference type="EMBL" id="QZT35013.1"/>
    </source>
</evidence>
<dbReference type="Proteomes" id="UP000825179">
    <property type="component" value="Chromosome"/>
</dbReference>
<dbReference type="OrthoDB" id="9815923at2"/>
<organism evidence="2 4">
    <name type="scientific">Caldalkalibacillus thermarum (strain TA2.A1)</name>
    <dbReference type="NCBI Taxonomy" id="986075"/>
    <lineage>
        <taxon>Bacteria</taxon>
        <taxon>Bacillati</taxon>
        <taxon>Bacillota</taxon>
        <taxon>Bacilli</taxon>
        <taxon>Bacillales</taxon>
        <taxon>Bacillaceae</taxon>
        <taxon>Caldalkalibacillus</taxon>
    </lineage>
</organism>
<reference evidence="3" key="3">
    <citation type="submission" date="2021-08" db="EMBL/GenBank/DDBJ databases">
        <authorList>
            <person name="de Jong S."/>
            <person name="van den Broek M."/>
            <person name="Merkel A."/>
            <person name="de la Torre Cortes P."/>
            <person name="Kalamorz F."/>
            <person name="Cook G."/>
            <person name="van Loosdrecht M."/>
            <person name="McMillan D."/>
        </authorList>
    </citation>
    <scope>NUCLEOTIDE SEQUENCE</scope>
    <source>
        <strain evidence="3">TA2.A1</strain>
    </source>
</reference>
<keyword evidence="1" id="KW-0472">Membrane</keyword>
<keyword evidence="1" id="KW-0812">Transmembrane</keyword>
<dbReference type="EMBL" id="AFCE01000149">
    <property type="protein sequence ID" value="EGL82414.1"/>
    <property type="molecule type" value="Genomic_DNA"/>
</dbReference>
<gene>
    <name evidence="2" type="ORF">CathTA2_2046</name>
    <name evidence="3" type="ORF">HUR95_07220</name>
</gene>
<feature type="transmembrane region" description="Helical" evidence="1">
    <location>
        <begin position="32"/>
        <end position="53"/>
    </location>
</feature>
<evidence type="ECO:0000313" key="2">
    <source>
        <dbReference type="EMBL" id="EGL82414.1"/>
    </source>
</evidence>
<dbReference type="InterPro" id="IPR011990">
    <property type="entry name" value="TPR-like_helical_dom_sf"/>
</dbReference>
<dbReference type="RefSeq" id="WP_007505277.1">
    <property type="nucleotide sequence ID" value="NZ_AFCE01000149.1"/>
</dbReference>
<accession>F5L894</accession>
<name>F5L894_CALTT</name>
<dbReference type="EMBL" id="CP082237">
    <property type="protein sequence ID" value="QZT35013.1"/>
    <property type="molecule type" value="Genomic_DNA"/>
</dbReference>
<sequence length="193" mass="22467">MKRTVIFILALIIMVLFVSVVLVVLFSGASLWLYALIYLVLIFLWYKPALVFYHSFRAGHMLKQGDLKGVSLSYQHIARLKRHEGYGDYAQGLARYYQRDWHQAKAAFEKALEWGIKTQPKTTEPLTKMALMAVNMQLGKQREAKRWMVDIEEQLAEGRRLSSKLLALFYALKGEWLYHQGRKQAEQLLQTRG</sequence>
<keyword evidence="5" id="KW-1185">Reference proteome</keyword>
<dbReference type="AlphaFoldDB" id="F5L894"/>
<evidence type="ECO:0000256" key="1">
    <source>
        <dbReference type="SAM" id="Phobius"/>
    </source>
</evidence>
<evidence type="ECO:0000313" key="5">
    <source>
        <dbReference type="Proteomes" id="UP000825179"/>
    </source>
</evidence>
<dbReference type="KEGG" id="cthu:HUR95_07220"/>
<dbReference type="SUPFAM" id="SSF48452">
    <property type="entry name" value="TPR-like"/>
    <property type="match status" value="1"/>
</dbReference>
<dbReference type="Proteomes" id="UP000010716">
    <property type="component" value="Unassembled WGS sequence"/>
</dbReference>
<evidence type="ECO:0008006" key="6">
    <source>
        <dbReference type="Google" id="ProtNLM"/>
    </source>
</evidence>
<reference evidence="3 5" key="2">
    <citation type="journal article" date="2020" name="Extremophiles">
        <title>Genomic analysis of Caldalkalibacillus thermarum TA2.A1 reveals aerobic alkaliphilic metabolism and evolutionary hallmarks linking alkaliphilic bacteria and plant life.</title>
        <authorList>
            <person name="de Jong S.I."/>
            <person name="van den Broek M.A."/>
            <person name="Merkel A.Y."/>
            <person name="de la Torre Cortes P."/>
            <person name="Kalamorz F."/>
            <person name="Cook G.M."/>
            <person name="van Loosdrecht M.C.M."/>
            <person name="McMillan D.G.G."/>
        </authorList>
    </citation>
    <scope>NUCLEOTIDE SEQUENCE [LARGE SCALE GENOMIC DNA]</scope>
    <source>
        <strain evidence="3 5">TA2.A1</strain>
    </source>
</reference>
<proteinExistence type="predicted"/>
<protein>
    <recommendedName>
        <fullName evidence="6">Tetratricopeptide TPR_1 repeat-containing protein</fullName>
    </recommendedName>
</protein>
<keyword evidence="1" id="KW-1133">Transmembrane helix</keyword>
<feature type="transmembrane region" description="Helical" evidence="1">
    <location>
        <begin position="7"/>
        <end position="26"/>
    </location>
</feature>
<evidence type="ECO:0000313" key="4">
    <source>
        <dbReference type="Proteomes" id="UP000010716"/>
    </source>
</evidence>
<reference evidence="2 4" key="1">
    <citation type="journal article" date="2011" name="J. Bacteriol.">
        <title>Draft genome sequence of the thermoalkaliphilic Caldalkalibacillus thermarum strain TA2.A1.</title>
        <authorList>
            <person name="Kalamorz F."/>
            <person name="Keis S."/>
            <person name="McMillan D.G."/>
            <person name="Olsson K."/>
            <person name="Stanton J.A."/>
            <person name="Stockwell P."/>
            <person name="Black M.A."/>
            <person name="Klingeman D.M."/>
            <person name="Land M.L."/>
            <person name="Han C.S."/>
            <person name="Martin S.L."/>
            <person name="Becher S.A."/>
            <person name="Peddie C.J."/>
            <person name="Morgan H.W."/>
            <person name="Matthies D."/>
            <person name="Preiss L."/>
            <person name="Meier T."/>
            <person name="Brown S.D."/>
            <person name="Cook G.M."/>
        </authorList>
    </citation>
    <scope>NUCLEOTIDE SEQUENCE [LARGE SCALE GENOMIC DNA]</scope>
    <source>
        <strain evidence="2 4">TA2.A1</strain>
    </source>
</reference>